<protein>
    <submittedName>
        <fullName evidence="2">Uncharacterized protein</fullName>
    </submittedName>
</protein>
<proteinExistence type="predicted"/>
<evidence type="ECO:0000313" key="2">
    <source>
        <dbReference type="EMBL" id="KAK0647722.1"/>
    </source>
</evidence>
<evidence type="ECO:0000313" key="3">
    <source>
        <dbReference type="Proteomes" id="UP001175001"/>
    </source>
</evidence>
<dbReference type="Proteomes" id="UP001175001">
    <property type="component" value="Unassembled WGS sequence"/>
</dbReference>
<feature type="compositionally biased region" description="Low complexity" evidence="1">
    <location>
        <begin position="46"/>
        <end position="56"/>
    </location>
</feature>
<comment type="caution">
    <text evidence="2">The sequence shown here is derived from an EMBL/GenBank/DDBJ whole genome shotgun (WGS) entry which is preliminary data.</text>
</comment>
<accession>A0AA40CRA0</accession>
<dbReference type="AlphaFoldDB" id="A0AA40CRA0"/>
<sequence length="345" mass="39615">MVQVKSEHQDQDGTQYHNVSTTQDTTATPQNLVPLKRSREEEDHVAAAGSGANAESNGGGSTNDDVQGTTRPPGRFPAYRAEVAALEKKEDDKKRAMGRESTPPPPIMPPDRRPTPGRIINAREVNEHGAEPVFSRGDPAEWPNVRDKDYSHRFSRDDADDDDEGPPKKIGRRKNPERVKWEEERPLKDQNHRWHDLHLCYQRGPSEQPPTYDSAGYQLDYEKVANWMKPTRRGKRPSWQKESQRIEDHQRVQERVREIFFEPGAAPPKGKVGPAMQWTWVDRVSKDLGVPFHQVGLEEFEEWERRGFEKAKEGDYRKFSEEQNERMLRIASGSAMRKGSCKTKI</sequence>
<evidence type="ECO:0000256" key="1">
    <source>
        <dbReference type="SAM" id="MobiDB-lite"/>
    </source>
</evidence>
<gene>
    <name evidence="2" type="ORF">DIS24_g7465</name>
</gene>
<feature type="compositionally biased region" description="Basic and acidic residues" evidence="1">
    <location>
        <begin position="1"/>
        <end position="11"/>
    </location>
</feature>
<name>A0AA40CRA0_9PEZI</name>
<feature type="region of interest" description="Disordered" evidence="1">
    <location>
        <begin position="1"/>
        <end position="188"/>
    </location>
</feature>
<organism evidence="2 3">
    <name type="scientific">Lasiodiplodia hormozganensis</name>
    <dbReference type="NCBI Taxonomy" id="869390"/>
    <lineage>
        <taxon>Eukaryota</taxon>
        <taxon>Fungi</taxon>
        <taxon>Dikarya</taxon>
        <taxon>Ascomycota</taxon>
        <taxon>Pezizomycotina</taxon>
        <taxon>Dothideomycetes</taxon>
        <taxon>Dothideomycetes incertae sedis</taxon>
        <taxon>Botryosphaeriales</taxon>
        <taxon>Botryosphaeriaceae</taxon>
        <taxon>Lasiodiplodia</taxon>
    </lineage>
</organism>
<feature type="compositionally biased region" description="Polar residues" evidence="1">
    <location>
        <begin position="12"/>
        <end position="31"/>
    </location>
</feature>
<feature type="compositionally biased region" description="Basic and acidic residues" evidence="1">
    <location>
        <begin position="144"/>
        <end position="157"/>
    </location>
</feature>
<reference evidence="2" key="1">
    <citation type="submission" date="2023-06" db="EMBL/GenBank/DDBJ databases">
        <title>Multi-omics analyses reveal the molecular pathogenesis toolkit of Lasiodiplodia hormozganensis, a cross-kingdom pathogen.</title>
        <authorList>
            <person name="Felix C."/>
            <person name="Meneses R."/>
            <person name="Goncalves M.F.M."/>
            <person name="Tilleman L."/>
            <person name="Duarte A.S."/>
            <person name="Jorrin-Novo J.V."/>
            <person name="Van De Peer Y."/>
            <person name="Deforce D."/>
            <person name="Van Nieuwerburgh F."/>
            <person name="Esteves A.C."/>
            <person name="Alves A."/>
        </authorList>
    </citation>
    <scope>NUCLEOTIDE SEQUENCE</scope>
    <source>
        <strain evidence="2">CBS 339.90</strain>
    </source>
</reference>
<feature type="compositionally biased region" description="Basic and acidic residues" evidence="1">
    <location>
        <begin position="85"/>
        <end position="98"/>
    </location>
</feature>
<dbReference type="EMBL" id="JAUJDW010000045">
    <property type="protein sequence ID" value="KAK0647722.1"/>
    <property type="molecule type" value="Genomic_DNA"/>
</dbReference>
<keyword evidence="3" id="KW-1185">Reference proteome</keyword>
<feature type="compositionally biased region" description="Basic and acidic residues" evidence="1">
    <location>
        <begin position="174"/>
        <end position="188"/>
    </location>
</feature>